<feature type="compositionally biased region" description="Basic residues" evidence="1">
    <location>
        <begin position="37"/>
        <end position="87"/>
    </location>
</feature>
<gene>
    <name evidence="2" type="ORF">AVDCRST_MAG40-1274</name>
</gene>
<feature type="compositionally biased region" description="Basic and acidic residues" evidence="1">
    <location>
        <begin position="112"/>
        <end position="123"/>
    </location>
</feature>
<evidence type="ECO:0000256" key="1">
    <source>
        <dbReference type="SAM" id="MobiDB-lite"/>
    </source>
</evidence>
<name>A0A6J4KW63_9BACT</name>
<dbReference type="EMBL" id="CADCTX010000390">
    <property type="protein sequence ID" value="CAA9316769.1"/>
    <property type="molecule type" value="Genomic_DNA"/>
</dbReference>
<feature type="region of interest" description="Disordered" evidence="1">
    <location>
        <begin position="419"/>
        <end position="458"/>
    </location>
</feature>
<feature type="compositionally biased region" description="Low complexity" evidence="1">
    <location>
        <begin position="239"/>
        <end position="253"/>
    </location>
</feature>
<feature type="region of interest" description="Disordered" evidence="1">
    <location>
        <begin position="1"/>
        <end position="368"/>
    </location>
</feature>
<dbReference type="AlphaFoldDB" id="A0A6J4KW63"/>
<feature type="compositionally biased region" description="Basic and acidic residues" evidence="1">
    <location>
        <begin position="224"/>
        <end position="238"/>
    </location>
</feature>
<feature type="non-terminal residue" evidence="2">
    <location>
        <position position="1"/>
    </location>
</feature>
<organism evidence="2">
    <name type="scientific">uncultured Gemmatimonadaceae bacterium</name>
    <dbReference type="NCBI Taxonomy" id="246130"/>
    <lineage>
        <taxon>Bacteria</taxon>
        <taxon>Pseudomonadati</taxon>
        <taxon>Gemmatimonadota</taxon>
        <taxon>Gemmatimonadia</taxon>
        <taxon>Gemmatimonadales</taxon>
        <taxon>Gemmatimonadaceae</taxon>
        <taxon>environmental samples</taxon>
    </lineage>
</organism>
<feature type="compositionally biased region" description="Basic residues" evidence="1">
    <location>
        <begin position="20"/>
        <end position="30"/>
    </location>
</feature>
<feature type="compositionally biased region" description="Low complexity" evidence="1">
    <location>
        <begin position="267"/>
        <end position="276"/>
    </location>
</feature>
<feature type="compositionally biased region" description="Basic residues" evidence="1">
    <location>
        <begin position="426"/>
        <end position="458"/>
    </location>
</feature>
<sequence length="458" mass="53357">GRPAGLPSPARPDLGAGPARRGRRARRPARQHGAPRVQRRPRRLRPRRRGARPHGRRRRRRGGAVRQAGRRPHRRHRVHRVQPRRLRAPPPHPHGARVRRDRGAGRALRAVRRVDGRQRRRADGAVPPGGRALRAGLPGPRVRPPHDADVHDRARRGRRDRRPLGAPRRRDLRRPRDARRRARSQRHGGAARRGDPDLPHDRLRPRDRPPHPVRRHRARGRRRAREDRVARRDARARVDGPLARAHRPGAAAAELHRHDPRRRAAVQRRGAGAAARAVRDHLRAGLQPHRRGRPHPGVEARHRVHARQPGAGRRHQQLHDRRGDAEQQGHRPLPAARGEVHGRAQLLRPDRRRARRRRPRRLRDDDRDRARRVLAHREAPRRRRRPLLREVGRHRLRLAVRPHGERHLPVARVLGDAHRDRDAVHRRDHGRGARARAGARRRPARGRRARRRRVDWME</sequence>
<feature type="compositionally biased region" description="Basic residues" evidence="1">
    <location>
        <begin position="211"/>
        <end position="223"/>
    </location>
</feature>
<feature type="compositionally biased region" description="Basic and acidic residues" evidence="1">
    <location>
        <begin position="192"/>
        <end position="210"/>
    </location>
</feature>
<feature type="compositionally biased region" description="Basic residues" evidence="1">
    <location>
        <begin position="302"/>
        <end position="316"/>
    </location>
</feature>
<proteinExistence type="predicted"/>
<feature type="compositionally biased region" description="Basic and acidic residues" evidence="1">
    <location>
        <begin position="317"/>
        <end position="329"/>
    </location>
</feature>
<reference evidence="2" key="1">
    <citation type="submission" date="2020-02" db="EMBL/GenBank/DDBJ databases">
        <authorList>
            <person name="Meier V. D."/>
        </authorList>
    </citation>
    <scope>NUCLEOTIDE SEQUENCE</scope>
    <source>
        <strain evidence="2">AVDCRST_MAG40</strain>
    </source>
</reference>
<accession>A0A6J4KW63</accession>
<evidence type="ECO:0000313" key="2">
    <source>
        <dbReference type="EMBL" id="CAA9316769.1"/>
    </source>
</evidence>
<protein>
    <submittedName>
        <fullName evidence="2">Uncharacterized protein</fullName>
    </submittedName>
</protein>
<feature type="non-terminal residue" evidence="2">
    <location>
        <position position="458"/>
    </location>
</feature>
<feature type="compositionally biased region" description="Basic residues" evidence="1">
    <location>
        <begin position="350"/>
        <end position="361"/>
    </location>
</feature>
<feature type="compositionally biased region" description="Basic residues" evidence="1">
    <location>
        <begin position="170"/>
        <end position="190"/>
    </location>
</feature>